<evidence type="ECO:0000313" key="1">
    <source>
        <dbReference type="EMBL" id="ASY15730.1"/>
    </source>
</evidence>
<name>A0A249KG09_9ACTN</name>
<sequence>MDKVVSVDLSDITLGFENAFIKCPEWFGAFVNFAASEAFNDLPGDGIQEISILTVPSLEGVTSALAIGALYGEVLKIRKKATVEKIELAQLAVGMHVSVLCGTGGHQAVGEVTSIDLKNTSPRVIIGSTVLSIKSIREITKLPTEVGNPKQFKKMQVAANKNPESLFAVLADSSIPIFRSLLMMRSTSGITEAEFEIELRDETTGETKSIKELLNPISGGSKELGTTIVLNTSTDEQIEWLNNQLKLTGQSATSNISVMGSSAAILSQIENISNPRVIAVVGRNERQINAAVDAVRTVFAYSQDIGERDHWVSLPRNTELVSFRRAI</sequence>
<organism evidence="1 2">
    <name type="scientific">Candidatus Planktophila sulfonica</name>
    <dbReference type="NCBI Taxonomy" id="1884904"/>
    <lineage>
        <taxon>Bacteria</taxon>
        <taxon>Bacillati</taxon>
        <taxon>Actinomycetota</taxon>
        <taxon>Actinomycetes</taxon>
        <taxon>Candidatus Nanopelagicales</taxon>
        <taxon>Candidatus Nanopelagicaceae</taxon>
        <taxon>Candidatus Planktophila</taxon>
    </lineage>
</organism>
<keyword evidence="2" id="KW-1185">Reference proteome</keyword>
<reference evidence="1 2" key="1">
    <citation type="submission" date="2016-07" db="EMBL/GenBank/DDBJ databases">
        <title>High microdiversification within the ubiquitous acI lineage of Actinobacteria.</title>
        <authorList>
            <person name="Neuenschwander S.M."/>
            <person name="Salcher M."/>
            <person name="Ghai R."/>
            <person name="Pernthaler J."/>
        </authorList>
    </citation>
    <scope>NUCLEOTIDE SEQUENCE [LARGE SCALE GENOMIC DNA]</scope>
    <source>
        <strain evidence="1">MMS-IA-56</strain>
    </source>
</reference>
<dbReference type="Proteomes" id="UP000217215">
    <property type="component" value="Chromosome"/>
</dbReference>
<dbReference type="EMBL" id="CP016773">
    <property type="protein sequence ID" value="ASY15730.1"/>
    <property type="molecule type" value="Genomic_DNA"/>
</dbReference>
<dbReference type="KEGG" id="psuf:A1sIA56_02190"/>
<dbReference type="RefSeq" id="WP_095673325.1">
    <property type="nucleotide sequence ID" value="NZ_CP016773.1"/>
</dbReference>
<gene>
    <name evidence="1" type="ORF">A1sIA56_02190</name>
</gene>
<accession>A0A249KG09</accession>
<evidence type="ECO:0000313" key="2">
    <source>
        <dbReference type="Proteomes" id="UP000217215"/>
    </source>
</evidence>
<protein>
    <submittedName>
        <fullName evidence="1">Uncharacterized protein</fullName>
    </submittedName>
</protein>
<proteinExistence type="predicted"/>
<dbReference type="AlphaFoldDB" id="A0A249KG09"/>